<gene>
    <name evidence="15" type="ORF">CYMTET_53364</name>
</gene>
<evidence type="ECO:0000256" key="5">
    <source>
        <dbReference type="ARBA" id="ARBA00022857"/>
    </source>
</evidence>
<dbReference type="CDD" id="cd02801">
    <property type="entry name" value="DUS_like_FMN"/>
    <property type="match status" value="1"/>
</dbReference>
<keyword evidence="6" id="KW-0560">Oxidoreductase</keyword>
<evidence type="ECO:0000256" key="10">
    <source>
        <dbReference type="ARBA" id="ARBA00047287"/>
    </source>
</evidence>
<dbReference type="Pfam" id="PF01207">
    <property type="entry name" value="Dus"/>
    <property type="match status" value="1"/>
</dbReference>
<keyword evidence="7" id="KW-0520">NAD</keyword>
<dbReference type="GO" id="GO:0050660">
    <property type="term" value="F:flavin adenine dinucleotide binding"/>
    <property type="evidence" value="ECO:0007669"/>
    <property type="project" value="InterPro"/>
</dbReference>
<dbReference type="InterPro" id="IPR018517">
    <property type="entry name" value="tRNA_hU_synthase_CS"/>
</dbReference>
<evidence type="ECO:0000256" key="9">
    <source>
        <dbReference type="ARBA" id="ARBA00038890"/>
    </source>
</evidence>
<dbReference type="PANTHER" id="PTHR11082:SF5">
    <property type="entry name" value="TRNA-DIHYDROURIDINE(16_17) SYNTHASE [NAD(P)(+)]-LIKE"/>
    <property type="match status" value="1"/>
</dbReference>
<keyword evidence="16" id="KW-1185">Reference proteome</keyword>
<comment type="cofactor">
    <cofactor evidence="1">
        <name>FMN</name>
        <dbReference type="ChEBI" id="CHEBI:58210"/>
    </cofactor>
</comment>
<evidence type="ECO:0000256" key="13">
    <source>
        <dbReference type="ARBA" id="ARBA00049467"/>
    </source>
</evidence>
<evidence type="ECO:0000256" key="7">
    <source>
        <dbReference type="ARBA" id="ARBA00023027"/>
    </source>
</evidence>
<evidence type="ECO:0000313" key="15">
    <source>
        <dbReference type="EMBL" id="KAK3236500.1"/>
    </source>
</evidence>
<keyword evidence="5" id="KW-0521">NADP</keyword>
<evidence type="ECO:0000256" key="11">
    <source>
        <dbReference type="ARBA" id="ARBA00047652"/>
    </source>
</evidence>
<comment type="similarity">
    <text evidence="8">Belongs to the Dus family. Dus1 subfamily.</text>
</comment>
<dbReference type="EC" id="1.3.1.88" evidence="9"/>
<evidence type="ECO:0000256" key="6">
    <source>
        <dbReference type="ARBA" id="ARBA00023002"/>
    </source>
</evidence>
<keyword evidence="4" id="KW-0819">tRNA processing</keyword>
<dbReference type="Proteomes" id="UP001190700">
    <property type="component" value="Unassembled WGS sequence"/>
</dbReference>
<comment type="caution">
    <text evidence="15">The sequence shown here is derived from an EMBL/GenBank/DDBJ whole genome shotgun (WGS) entry which is preliminary data.</text>
</comment>
<feature type="domain" description="DUS-like FMN-binding" evidence="14">
    <location>
        <begin position="34"/>
        <end position="320"/>
    </location>
</feature>
<comment type="catalytic activity">
    <reaction evidence="10">
        <text>5,6-dihydrouridine(17) in tRNA + NAD(+) = uridine(17) in tRNA + NADH + H(+)</text>
        <dbReference type="Rhea" id="RHEA:53372"/>
        <dbReference type="Rhea" id="RHEA-COMP:13541"/>
        <dbReference type="Rhea" id="RHEA-COMP:13542"/>
        <dbReference type="ChEBI" id="CHEBI:15378"/>
        <dbReference type="ChEBI" id="CHEBI:57540"/>
        <dbReference type="ChEBI" id="CHEBI:57945"/>
        <dbReference type="ChEBI" id="CHEBI:65315"/>
        <dbReference type="ChEBI" id="CHEBI:74443"/>
        <dbReference type="EC" id="1.3.1.88"/>
    </reaction>
    <physiologicalReaction direction="right-to-left" evidence="10">
        <dbReference type="Rhea" id="RHEA:53374"/>
    </physiologicalReaction>
</comment>
<accession>A0AAE0ERT6</accession>
<evidence type="ECO:0000313" key="16">
    <source>
        <dbReference type="Proteomes" id="UP001190700"/>
    </source>
</evidence>
<evidence type="ECO:0000256" key="3">
    <source>
        <dbReference type="ARBA" id="ARBA00022643"/>
    </source>
</evidence>
<evidence type="ECO:0000259" key="14">
    <source>
        <dbReference type="Pfam" id="PF01207"/>
    </source>
</evidence>
<comment type="catalytic activity">
    <reaction evidence="12">
        <text>5,6-dihydrouridine(16) in tRNA + NAD(+) = uridine(16) in tRNA + NADH + H(+)</text>
        <dbReference type="Rhea" id="RHEA:53380"/>
        <dbReference type="Rhea" id="RHEA-COMP:13543"/>
        <dbReference type="Rhea" id="RHEA-COMP:13544"/>
        <dbReference type="ChEBI" id="CHEBI:15378"/>
        <dbReference type="ChEBI" id="CHEBI:57540"/>
        <dbReference type="ChEBI" id="CHEBI:57945"/>
        <dbReference type="ChEBI" id="CHEBI:65315"/>
        <dbReference type="ChEBI" id="CHEBI:74443"/>
        <dbReference type="EC" id="1.3.1.88"/>
    </reaction>
    <physiologicalReaction direction="right-to-left" evidence="12">
        <dbReference type="Rhea" id="RHEA:53382"/>
    </physiologicalReaction>
</comment>
<proteinExistence type="inferred from homology"/>
<evidence type="ECO:0000256" key="8">
    <source>
        <dbReference type="ARBA" id="ARBA00038313"/>
    </source>
</evidence>
<keyword evidence="3" id="KW-0288">FMN</keyword>
<dbReference type="GO" id="GO:0017150">
    <property type="term" value="F:tRNA dihydrouridine synthase activity"/>
    <property type="evidence" value="ECO:0007669"/>
    <property type="project" value="InterPro"/>
</dbReference>
<sequence>MEVPSDNPAVTDLEAHAASAWEFFRSIGSPKFHVAPMVDQSELAFRQLCRAHGATAAYTPMLHSRLFLENPKYRAEHFTTCPEDRPLFVQFCANDPKTALAAAKLVEDECDAIDLNLGCPQRIAKKGNYGAFLMDDLPKVKAVVEELYRGLKIPVTCKIRRFPEVEKTIAYARMLESAGCKLLCIHGRLREQKDASKVLADWNYIRAVKAALKIPVLGNGNVQCLQDAQALMHETGVDGVMSADPLLCNPALFSGRHLSGDANCKVLLEYLDYCAKYPTPMRMVKGHVHRMLRGWFQEHHDLRDQFNKESHTLAQVRQVAAELSERIAASGRDEPIPKITERAQARKEAEEARQLAIAAAIAEQKREDDAIQEQLLPEILEEQ</sequence>
<dbReference type="PANTHER" id="PTHR11082">
    <property type="entry name" value="TRNA-DIHYDROURIDINE SYNTHASE"/>
    <property type="match status" value="1"/>
</dbReference>
<dbReference type="AlphaFoldDB" id="A0AAE0ERT6"/>
<comment type="catalytic activity">
    <reaction evidence="13">
        <text>5,6-dihydrouridine(17) in tRNA + NADP(+) = uridine(17) in tRNA + NADPH + H(+)</text>
        <dbReference type="Rhea" id="RHEA:53368"/>
        <dbReference type="Rhea" id="RHEA-COMP:13541"/>
        <dbReference type="Rhea" id="RHEA-COMP:13542"/>
        <dbReference type="ChEBI" id="CHEBI:15378"/>
        <dbReference type="ChEBI" id="CHEBI:57783"/>
        <dbReference type="ChEBI" id="CHEBI:58349"/>
        <dbReference type="ChEBI" id="CHEBI:65315"/>
        <dbReference type="ChEBI" id="CHEBI:74443"/>
        <dbReference type="EC" id="1.3.1.88"/>
    </reaction>
    <physiologicalReaction direction="right-to-left" evidence="13">
        <dbReference type="Rhea" id="RHEA:53370"/>
    </physiologicalReaction>
</comment>
<protein>
    <recommendedName>
        <fullName evidence="9">tRNA-dihydrouridine(16/17) synthase [NAD(P)(+)]</fullName>
        <ecNumber evidence="9">1.3.1.88</ecNumber>
    </recommendedName>
</protein>
<reference evidence="15 16" key="1">
    <citation type="journal article" date="2015" name="Genome Biol. Evol.">
        <title>Comparative Genomics of a Bacterivorous Green Alga Reveals Evolutionary Causalities and Consequences of Phago-Mixotrophic Mode of Nutrition.</title>
        <authorList>
            <person name="Burns J.A."/>
            <person name="Paasch A."/>
            <person name="Narechania A."/>
            <person name="Kim E."/>
        </authorList>
    </citation>
    <scope>NUCLEOTIDE SEQUENCE [LARGE SCALE GENOMIC DNA]</scope>
    <source>
        <strain evidence="15 16">PLY_AMNH</strain>
    </source>
</reference>
<dbReference type="InterPro" id="IPR013785">
    <property type="entry name" value="Aldolase_TIM"/>
</dbReference>
<name>A0AAE0ERT6_9CHLO</name>
<evidence type="ECO:0000256" key="1">
    <source>
        <dbReference type="ARBA" id="ARBA00001917"/>
    </source>
</evidence>
<comment type="catalytic activity">
    <reaction evidence="11">
        <text>5,6-dihydrouridine(16) in tRNA + NADP(+) = uridine(16) in tRNA + NADPH + H(+)</text>
        <dbReference type="Rhea" id="RHEA:53376"/>
        <dbReference type="Rhea" id="RHEA-COMP:13543"/>
        <dbReference type="Rhea" id="RHEA-COMP:13544"/>
        <dbReference type="ChEBI" id="CHEBI:15378"/>
        <dbReference type="ChEBI" id="CHEBI:57783"/>
        <dbReference type="ChEBI" id="CHEBI:58349"/>
        <dbReference type="ChEBI" id="CHEBI:65315"/>
        <dbReference type="ChEBI" id="CHEBI:74443"/>
        <dbReference type="EC" id="1.3.1.88"/>
    </reaction>
    <physiologicalReaction direction="right-to-left" evidence="11">
        <dbReference type="Rhea" id="RHEA:53378"/>
    </physiologicalReaction>
</comment>
<evidence type="ECO:0000256" key="4">
    <source>
        <dbReference type="ARBA" id="ARBA00022694"/>
    </source>
</evidence>
<keyword evidence="2" id="KW-0285">Flavoprotein</keyword>
<dbReference type="PROSITE" id="PS01136">
    <property type="entry name" value="UPF0034"/>
    <property type="match status" value="1"/>
</dbReference>
<dbReference type="SUPFAM" id="SSF51395">
    <property type="entry name" value="FMN-linked oxidoreductases"/>
    <property type="match status" value="1"/>
</dbReference>
<dbReference type="EMBL" id="LGRX02035011">
    <property type="protein sequence ID" value="KAK3236500.1"/>
    <property type="molecule type" value="Genomic_DNA"/>
</dbReference>
<dbReference type="Gene3D" id="3.20.20.70">
    <property type="entry name" value="Aldolase class I"/>
    <property type="match status" value="1"/>
</dbReference>
<evidence type="ECO:0000256" key="2">
    <source>
        <dbReference type="ARBA" id="ARBA00022630"/>
    </source>
</evidence>
<dbReference type="InterPro" id="IPR035587">
    <property type="entry name" value="DUS-like_FMN-bd"/>
</dbReference>
<organism evidence="15 16">
    <name type="scientific">Cymbomonas tetramitiformis</name>
    <dbReference type="NCBI Taxonomy" id="36881"/>
    <lineage>
        <taxon>Eukaryota</taxon>
        <taxon>Viridiplantae</taxon>
        <taxon>Chlorophyta</taxon>
        <taxon>Pyramimonadophyceae</taxon>
        <taxon>Pyramimonadales</taxon>
        <taxon>Pyramimonadaceae</taxon>
        <taxon>Cymbomonas</taxon>
    </lineage>
</organism>
<evidence type="ECO:0000256" key="12">
    <source>
        <dbReference type="ARBA" id="ARBA00048934"/>
    </source>
</evidence>